<evidence type="ECO:0000256" key="4">
    <source>
        <dbReference type="ARBA" id="ARBA00023136"/>
    </source>
</evidence>
<dbReference type="PANTHER" id="PTHR37422">
    <property type="entry name" value="TEICHURONIC ACID BIOSYNTHESIS PROTEIN TUAE"/>
    <property type="match status" value="1"/>
</dbReference>
<feature type="transmembrane region" description="Helical" evidence="5">
    <location>
        <begin position="136"/>
        <end position="153"/>
    </location>
</feature>
<feature type="transmembrane region" description="Helical" evidence="5">
    <location>
        <begin position="366"/>
        <end position="392"/>
    </location>
</feature>
<feature type="transmembrane region" description="Helical" evidence="5">
    <location>
        <begin position="160"/>
        <end position="178"/>
    </location>
</feature>
<proteinExistence type="predicted"/>
<feature type="transmembrane region" description="Helical" evidence="5">
    <location>
        <begin position="248"/>
        <end position="267"/>
    </location>
</feature>
<feature type="transmembrane region" description="Helical" evidence="5">
    <location>
        <begin position="100"/>
        <end position="124"/>
    </location>
</feature>
<dbReference type="Proteomes" id="UP000656077">
    <property type="component" value="Unassembled WGS sequence"/>
</dbReference>
<feature type="domain" description="O-antigen ligase-related" evidence="6">
    <location>
        <begin position="233"/>
        <end position="382"/>
    </location>
</feature>
<keyword evidence="2 5" id="KW-0812">Transmembrane</keyword>
<dbReference type="InterPro" id="IPR007016">
    <property type="entry name" value="O-antigen_ligase-rel_domated"/>
</dbReference>
<evidence type="ECO:0000313" key="7">
    <source>
        <dbReference type="EMBL" id="MVX62582.1"/>
    </source>
</evidence>
<feature type="transmembrane region" description="Helical" evidence="5">
    <location>
        <begin position="274"/>
        <end position="292"/>
    </location>
</feature>
<dbReference type="GO" id="GO:0016020">
    <property type="term" value="C:membrane"/>
    <property type="evidence" value="ECO:0007669"/>
    <property type="project" value="UniProtKB-SubCell"/>
</dbReference>
<evidence type="ECO:0000256" key="1">
    <source>
        <dbReference type="ARBA" id="ARBA00004141"/>
    </source>
</evidence>
<keyword evidence="3 5" id="KW-1133">Transmembrane helix</keyword>
<feature type="transmembrane region" description="Helical" evidence="5">
    <location>
        <begin position="57"/>
        <end position="79"/>
    </location>
</feature>
<evidence type="ECO:0000256" key="2">
    <source>
        <dbReference type="ARBA" id="ARBA00022692"/>
    </source>
</evidence>
<comment type="subcellular location">
    <subcellularLocation>
        <location evidence="1">Membrane</location>
        <topology evidence="1">Multi-pass membrane protein</topology>
    </subcellularLocation>
</comment>
<dbReference type="AlphaFoldDB" id="A0A964RJC0"/>
<organism evidence="7 8">
    <name type="scientific">Clostridium chromiireducens</name>
    <dbReference type="NCBI Taxonomy" id="225345"/>
    <lineage>
        <taxon>Bacteria</taxon>
        <taxon>Bacillati</taxon>
        <taxon>Bacillota</taxon>
        <taxon>Clostridia</taxon>
        <taxon>Eubacteriales</taxon>
        <taxon>Clostridiaceae</taxon>
        <taxon>Clostridium</taxon>
    </lineage>
</organism>
<keyword evidence="4 5" id="KW-0472">Membrane</keyword>
<dbReference type="Pfam" id="PF04932">
    <property type="entry name" value="Wzy_C"/>
    <property type="match status" value="1"/>
</dbReference>
<protein>
    <recommendedName>
        <fullName evidence="6">O-antigen ligase-related domain-containing protein</fullName>
    </recommendedName>
</protein>
<feature type="transmembrane region" description="Helical" evidence="5">
    <location>
        <begin position="21"/>
        <end position="41"/>
    </location>
</feature>
<dbReference type="EMBL" id="WSRQ01000003">
    <property type="protein sequence ID" value="MVX62582.1"/>
    <property type="molecule type" value="Genomic_DNA"/>
</dbReference>
<reference evidence="7" key="1">
    <citation type="submission" date="2019-12" db="EMBL/GenBank/DDBJ databases">
        <title>Microbes associate with the intestines of laboratory mice.</title>
        <authorList>
            <person name="Navarre W."/>
            <person name="Wong E."/>
        </authorList>
    </citation>
    <scope>NUCLEOTIDE SEQUENCE</scope>
    <source>
        <strain evidence="7">NM79_F5</strain>
    </source>
</reference>
<feature type="transmembrane region" description="Helical" evidence="5">
    <location>
        <begin position="224"/>
        <end position="242"/>
    </location>
</feature>
<name>A0A964RJC0_9CLOT</name>
<comment type="caution">
    <text evidence="7">The sequence shown here is derived from an EMBL/GenBank/DDBJ whole genome shotgun (WGS) entry which is preliminary data.</text>
</comment>
<evidence type="ECO:0000313" key="8">
    <source>
        <dbReference type="Proteomes" id="UP000656077"/>
    </source>
</evidence>
<feature type="transmembrane region" description="Helical" evidence="5">
    <location>
        <begin position="198"/>
        <end position="217"/>
    </location>
</feature>
<feature type="transmembrane region" description="Helical" evidence="5">
    <location>
        <begin position="399"/>
        <end position="416"/>
    </location>
</feature>
<dbReference type="PANTHER" id="PTHR37422:SF13">
    <property type="entry name" value="LIPOPOLYSACCHARIDE BIOSYNTHESIS PROTEIN PA4999-RELATED"/>
    <property type="match status" value="1"/>
</dbReference>
<evidence type="ECO:0000256" key="5">
    <source>
        <dbReference type="SAM" id="Phobius"/>
    </source>
</evidence>
<dbReference type="RefSeq" id="WP_160357956.1">
    <property type="nucleotide sequence ID" value="NZ_WSRQ01000003.1"/>
</dbReference>
<evidence type="ECO:0000259" key="6">
    <source>
        <dbReference type="Pfam" id="PF04932"/>
    </source>
</evidence>
<dbReference type="InterPro" id="IPR051533">
    <property type="entry name" value="WaaL-like"/>
</dbReference>
<sequence length="445" mass="50550">MKKISELIDYIPAQSIEKVALLLLILWIMSPIAVMLCGLTQDTNEPILSFKQYPVSIYWYQILQTIGFLGCILSIIVFSKSILDAKTKNLLVKEYIKNNILTLFLFVMLIWSIFSCLASENIDISFNGTLYRKDGLITYFTYCGIFCCGYIIRNKRFIKYILEFFTSTATLLSVLMLINSKYINDLFGLTSDSSVFYQFNHFAYYLCMSLMCSLVLFQIEKKSILILSIRIAMFAVITAALVKNGSLGPYIAVVFGLIASLILIIRLEKKYLKRILIPLGIFIGVTLIMNISNSHTFSDIKTLETDLYKVVNKSSDVDKAGTGRWILWRNGVRFISEKPLFGYGPDNLGDQYAKVKVGTDRAHNEIIQYAASLGIPAAIFYVIAIMNYFIVFIRNRKKISILEIGMFCAVVAYLVSSMFGNTMYYTSPFFFMLLGISSSRNKLIS</sequence>
<gene>
    <name evidence="7" type="ORF">GKZ28_02545</name>
</gene>
<evidence type="ECO:0000256" key="3">
    <source>
        <dbReference type="ARBA" id="ARBA00022989"/>
    </source>
</evidence>
<accession>A0A964RJC0</accession>